<dbReference type="EMBL" id="RZHD01000005">
    <property type="protein sequence ID" value="RUR46163.1"/>
    <property type="molecule type" value="Genomic_DNA"/>
</dbReference>
<reference evidence="1 2" key="1">
    <citation type="submission" date="2018-12" db="EMBL/GenBank/DDBJ databases">
        <title>three novel Halomonas strain isolated from plants.</title>
        <authorList>
            <person name="Sun C."/>
        </authorList>
    </citation>
    <scope>NUCLEOTIDE SEQUENCE [LARGE SCALE GENOMIC DNA]</scope>
    <source>
        <strain evidence="1 2">RC</strain>
    </source>
</reference>
<dbReference type="Proteomes" id="UP000286912">
    <property type="component" value="Unassembled WGS sequence"/>
</dbReference>
<gene>
    <name evidence="1" type="ORF">ELY37_09235</name>
</gene>
<accession>A0A3S0YC66</accession>
<proteinExistence type="predicted"/>
<dbReference type="RefSeq" id="WP_126950285.1">
    <property type="nucleotide sequence ID" value="NZ_RZHD01000005.1"/>
</dbReference>
<evidence type="ECO:0008006" key="3">
    <source>
        <dbReference type="Google" id="ProtNLM"/>
    </source>
</evidence>
<keyword evidence="2" id="KW-1185">Reference proteome</keyword>
<evidence type="ECO:0000313" key="1">
    <source>
        <dbReference type="EMBL" id="RUR46163.1"/>
    </source>
</evidence>
<comment type="caution">
    <text evidence="1">The sequence shown here is derived from an EMBL/GenBank/DDBJ whole genome shotgun (WGS) entry which is preliminary data.</text>
</comment>
<sequence length="131" mass="14969">MAFVSVTRLRIRSLRYIPLFMIYTLKTALQAKRAPGNLGVRLRKTKGLTFWTLTSWHDQQVMSAYRATNPHRNVMPKLKLWCDEASVVNWSQETSVLPNWDYAVTQMLKSGRLSTVDNPSNVQASGQINVT</sequence>
<organism evidence="1 2">
    <name type="scientific">Vreelandella populi</name>
    <dbReference type="NCBI Taxonomy" id="2498858"/>
    <lineage>
        <taxon>Bacteria</taxon>
        <taxon>Pseudomonadati</taxon>
        <taxon>Pseudomonadota</taxon>
        <taxon>Gammaproteobacteria</taxon>
        <taxon>Oceanospirillales</taxon>
        <taxon>Halomonadaceae</taxon>
        <taxon>Vreelandella</taxon>
    </lineage>
</organism>
<evidence type="ECO:0000313" key="2">
    <source>
        <dbReference type="Proteomes" id="UP000286912"/>
    </source>
</evidence>
<dbReference type="OrthoDB" id="1550774at2"/>
<name>A0A3S0YC66_9GAMM</name>
<dbReference type="AlphaFoldDB" id="A0A3S0YC66"/>
<protein>
    <recommendedName>
        <fullName evidence="3">DUF3291 domain-containing protein</fullName>
    </recommendedName>
</protein>